<evidence type="ECO:0000256" key="1">
    <source>
        <dbReference type="ARBA" id="ARBA00004477"/>
    </source>
</evidence>
<evidence type="ECO:0000256" key="11">
    <source>
        <dbReference type="SAM" id="Phobius"/>
    </source>
</evidence>
<accession>A0A1G4KFS4</accession>
<protein>
    <recommendedName>
        <fullName evidence="4">Glycosylphosphatidylinositol anchor biosynthesis protein 11</fullName>
    </recommendedName>
</protein>
<evidence type="ECO:0000256" key="10">
    <source>
        <dbReference type="SAM" id="MobiDB-lite"/>
    </source>
</evidence>
<dbReference type="UniPathway" id="UPA00196"/>
<dbReference type="OrthoDB" id="17366at2759"/>
<keyword evidence="6 11" id="KW-0812">Transmembrane</keyword>
<keyword evidence="9 11" id="KW-0472">Membrane</keyword>
<evidence type="ECO:0000313" key="13">
    <source>
        <dbReference type="Proteomes" id="UP000191144"/>
    </source>
</evidence>
<comment type="pathway">
    <text evidence="2">Glycolipid biosynthesis; glycosylphosphatidylinositol-anchor biosynthesis.</text>
</comment>
<keyword evidence="7" id="KW-0256">Endoplasmic reticulum</keyword>
<feature type="region of interest" description="Disordered" evidence="10">
    <location>
        <begin position="1"/>
        <end position="37"/>
    </location>
</feature>
<dbReference type="EMBL" id="LT598480">
    <property type="protein sequence ID" value="SCV03428.1"/>
    <property type="molecule type" value="Genomic_DNA"/>
</dbReference>
<feature type="transmembrane region" description="Helical" evidence="11">
    <location>
        <begin position="170"/>
        <end position="187"/>
    </location>
</feature>
<dbReference type="GO" id="GO:0006506">
    <property type="term" value="P:GPI anchor biosynthetic process"/>
    <property type="evidence" value="ECO:0007669"/>
    <property type="project" value="UniProtKB-UniPathway"/>
</dbReference>
<comment type="similarity">
    <text evidence="3">Belongs to the PIGF family.</text>
</comment>
<evidence type="ECO:0000256" key="9">
    <source>
        <dbReference type="ARBA" id="ARBA00023136"/>
    </source>
</evidence>
<evidence type="ECO:0000313" key="12">
    <source>
        <dbReference type="EMBL" id="SCV03428.1"/>
    </source>
</evidence>
<keyword evidence="5" id="KW-0337">GPI-anchor biosynthesis</keyword>
<gene>
    <name evidence="12" type="ORF">LAME_0H10352G</name>
</gene>
<evidence type="ECO:0000256" key="7">
    <source>
        <dbReference type="ARBA" id="ARBA00022824"/>
    </source>
</evidence>
<feature type="compositionally biased region" description="Basic and acidic residues" evidence="10">
    <location>
        <begin position="20"/>
        <end position="35"/>
    </location>
</feature>
<sequence>MPVKKRALPKKSVSFSDDETLTKSRRSGDKNHSQIHDGPPIYVKRTIKTVPVHLLALLYYYIKLSHNFDAVTLLYMLIPLQLAYLTLQFNANTVYGHKILRLRMSLIPISLGAALVLTVPCMLIIILLGAPIAMLLRETWILSAHYCVLGLPAIYSIFKCNFKVGIFKKYFIAVAVGCWISCVMIPLDWDRDWQNWPTPLIMGAYVGAFVGYSIGSYI</sequence>
<keyword evidence="8 11" id="KW-1133">Transmembrane helix</keyword>
<reference evidence="13" key="1">
    <citation type="submission" date="2016-03" db="EMBL/GenBank/DDBJ databases">
        <authorList>
            <person name="Devillers Hugo."/>
        </authorList>
    </citation>
    <scope>NUCLEOTIDE SEQUENCE [LARGE SCALE GENOMIC DNA]</scope>
</reference>
<proteinExistence type="inferred from homology"/>
<evidence type="ECO:0000256" key="2">
    <source>
        <dbReference type="ARBA" id="ARBA00004687"/>
    </source>
</evidence>
<comment type="subcellular location">
    <subcellularLocation>
        <location evidence="1">Endoplasmic reticulum membrane</location>
        <topology evidence="1">Multi-pass membrane protein</topology>
    </subcellularLocation>
</comment>
<dbReference type="Pfam" id="PF06699">
    <property type="entry name" value="PIG-F"/>
    <property type="match status" value="1"/>
</dbReference>
<organism evidence="12 13">
    <name type="scientific">Lachancea meyersii CBS 8951</name>
    <dbReference type="NCBI Taxonomy" id="1266667"/>
    <lineage>
        <taxon>Eukaryota</taxon>
        <taxon>Fungi</taxon>
        <taxon>Dikarya</taxon>
        <taxon>Ascomycota</taxon>
        <taxon>Saccharomycotina</taxon>
        <taxon>Saccharomycetes</taxon>
        <taxon>Saccharomycetales</taxon>
        <taxon>Saccharomycetaceae</taxon>
        <taxon>Lachancea</taxon>
    </lineage>
</organism>
<dbReference type="AlphaFoldDB" id="A0A1G4KFS4"/>
<dbReference type="GO" id="GO:0005789">
    <property type="term" value="C:endoplasmic reticulum membrane"/>
    <property type="evidence" value="ECO:0007669"/>
    <property type="project" value="UniProtKB-SubCell"/>
</dbReference>
<dbReference type="Proteomes" id="UP000191144">
    <property type="component" value="Chromosome H"/>
</dbReference>
<evidence type="ECO:0000256" key="8">
    <source>
        <dbReference type="ARBA" id="ARBA00022989"/>
    </source>
</evidence>
<feature type="transmembrane region" description="Helical" evidence="11">
    <location>
        <begin position="199"/>
        <end position="217"/>
    </location>
</feature>
<keyword evidence="13" id="KW-1185">Reference proteome</keyword>
<name>A0A1G4KFS4_9SACH</name>
<evidence type="ECO:0000256" key="3">
    <source>
        <dbReference type="ARBA" id="ARBA00007978"/>
    </source>
</evidence>
<evidence type="ECO:0000256" key="4">
    <source>
        <dbReference type="ARBA" id="ARBA00020927"/>
    </source>
</evidence>
<feature type="transmembrane region" description="Helical" evidence="11">
    <location>
        <begin position="140"/>
        <end position="158"/>
    </location>
</feature>
<evidence type="ECO:0000256" key="5">
    <source>
        <dbReference type="ARBA" id="ARBA00022502"/>
    </source>
</evidence>
<dbReference type="InterPro" id="IPR009580">
    <property type="entry name" value="GPI_biosynthesis_protein_Pig-F"/>
</dbReference>
<evidence type="ECO:0000256" key="6">
    <source>
        <dbReference type="ARBA" id="ARBA00022692"/>
    </source>
</evidence>
<feature type="transmembrane region" description="Helical" evidence="11">
    <location>
        <begin position="108"/>
        <end position="134"/>
    </location>
</feature>